<evidence type="ECO:0000313" key="2">
    <source>
        <dbReference type="EMBL" id="KAF9480402.1"/>
    </source>
</evidence>
<keyword evidence="2" id="KW-0378">Hydrolase</keyword>
<feature type="domain" description="Dienelactone hydrolase" evidence="1">
    <location>
        <begin position="43"/>
        <end position="270"/>
    </location>
</feature>
<dbReference type="SUPFAM" id="SSF53474">
    <property type="entry name" value="alpha/beta-Hydrolases"/>
    <property type="match status" value="1"/>
</dbReference>
<organism evidence="2 3">
    <name type="scientific">Pholiota conissans</name>
    <dbReference type="NCBI Taxonomy" id="109636"/>
    <lineage>
        <taxon>Eukaryota</taxon>
        <taxon>Fungi</taxon>
        <taxon>Dikarya</taxon>
        <taxon>Basidiomycota</taxon>
        <taxon>Agaricomycotina</taxon>
        <taxon>Agaricomycetes</taxon>
        <taxon>Agaricomycetidae</taxon>
        <taxon>Agaricales</taxon>
        <taxon>Agaricineae</taxon>
        <taxon>Strophariaceae</taxon>
        <taxon>Pholiota</taxon>
    </lineage>
</organism>
<dbReference type="Proteomes" id="UP000807469">
    <property type="component" value="Unassembled WGS sequence"/>
</dbReference>
<evidence type="ECO:0000259" key="1">
    <source>
        <dbReference type="Pfam" id="PF01738"/>
    </source>
</evidence>
<dbReference type="PANTHER" id="PTHR17630:SF44">
    <property type="entry name" value="PROTEIN AIM2"/>
    <property type="match status" value="1"/>
</dbReference>
<dbReference type="OrthoDB" id="10019231at2759"/>
<accession>A0A9P5Z2T7</accession>
<dbReference type="InterPro" id="IPR029058">
    <property type="entry name" value="AB_hydrolase_fold"/>
</dbReference>
<evidence type="ECO:0000313" key="3">
    <source>
        <dbReference type="Proteomes" id="UP000807469"/>
    </source>
</evidence>
<dbReference type="GO" id="GO:0016787">
    <property type="term" value="F:hydrolase activity"/>
    <property type="evidence" value="ECO:0007669"/>
    <property type="project" value="UniProtKB-KW"/>
</dbReference>
<comment type="caution">
    <text evidence="2">The sequence shown here is derived from an EMBL/GenBank/DDBJ whole genome shotgun (WGS) entry which is preliminary data.</text>
</comment>
<dbReference type="AlphaFoldDB" id="A0A9P5Z2T7"/>
<dbReference type="PANTHER" id="PTHR17630">
    <property type="entry name" value="DIENELACTONE HYDROLASE"/>
    <property type="match status" value="1"/>
</dbReference>
<dbReference type="Pfam" id="PF01738">
    <property type="entry name" value="DLH"/>
    <property type="match status" value="1"/>
</dbReference>
<sequence length="274" mass="30212">MATCPRCAEGAVLLGEPTGSIVPEFQGAYLAPAPGLGGEPSKFAVFLLTDAFGLPLKNSKIIADEIAKRLGCDVWIPDYFDGRPMIPLSKMSMVPGERAGVKVTTWEWIRFIFMVMLPQIPVFIGNRPSVALRRLKDFTVLVKEKKKYEKIGTVGYCFGGTMSAMIGMTGLVDSIVVAHPGKLTVEQVSAIKAPASFVFAEDDLFFTAPFRDRTEAVFAARKGKEDFLEYECKTYKATAHGFACRPNLDLPEVKKAYEDAFEQTIAWFKKTIVS</sequence>
<keyword evidence="3" id="KW-1185">Reference proteome</keyword>
<protein>
    <submittedName>
        <fullName evidence="2">Dienelactone hydrolase endo-1,3,1,4-beta-D-glucanase</fullName>
    </submittedName>
</protein>
<gene>
    <name evidence="2" type="ORF">BDN70DRAFT_877673</name>
</gene>
<dbReference type="InterPro" id="IPR002925">
    <property type="entry name" value="Dienelactn_hydro"/>
</dbReference>
<reference evidence="2" key="1">
    <citation type="submission" date="2020-11" db="EMBL/GenBank/DDBJ databases">
        <authorList>
            <consortium name="DOE Joint Genome Institute"/>
            <person name="Ahrendt S."/>
            <person name="Riley R."/>
            <person name="Andreopoulos W."/>
            <person name="Labutti K."/>
            <person name="Pangilinan J."/>
            <person name="Ruiz-Duenas F.J."/>
            <person name="Barrasa J.M."/>
            <person name="Sanchez-Garcia M."/>
            <person name="Camarero S."/>
            <person name="Miyauchi S."/>
            <person name="Serrano A."/>
            <person name="Linde D."/>
            <person name="Babiker R."/>
            <person name="Drula E."/>
            <person name="Ayuso-Fernandez I."/>
            <person name="Pacheco R."/>
            <person name="Padilla G."/>
            <person name="Ferreira P."/>
            <person name="Barriuso J."/>
            <person name="Kellner H."/>
            <person name="Castanera R."/>
            <person name="Alfaro M."/>
            <person name="Ramirez L."/>
            <person name="Pisabarro A.G."/>
            <person name="Kuo A."/>
            <person name="Tritt A."/>
            <person name="Lipzen A."/>
            <person name="He G."/>
            <person name="Yan M."/>
            <person name="Ng V."/>
            <person name="Cullen D."/>
            <person name="Martin F."/>
            <person name="Rosso M.-N."/>
            <person name="Henrissat B."/>
            <person name="Hibbett D."/>
            <person name="Martinez A.T."/>
            <person name="Grigoriev I.V."/>
        </authorList>
    </citation>
    <scope>NUCLEOTIDE SEQUENCE</scope>
    <source>
        <strain evidence="2">CIRM-BRFM 674</strain>
    </source>
</reference>
<proteinExistence type="predicted"/>
<dbReference type="EMBL" id="MU155195">
    <property type="protein sequence ID" value="KAF9480402.1"/>
    <property type="molecule type" value="Genomic_DNA"/>
</dbReference>
<name>A0A9P5Z2T7_9AGAR</name>
<dbReference type="Gene3D" id="3.40.50.1820">
    <property type="entry name" value="alpha/beta hydrolase"/>
    <property type="match status" value="1"/>
</dbReference>